<keyword evidence="2" id="KW-1185">Reference proteome</keyword>
<sequence>MEKSDVVSFGPVQSRKEKEKSVATFFWRIGECESRNSKGLMVSTETFVKGEMEL</sequence>
<evidence type="ECO:0000313" key="1">
    <source>
        <dbReference type="EMBL" id="OIW19243.1"/>
    </source>
</evidence>
<accession>A0A4P1RVJ9</accession>
<organism evidence="1 2">
    <name type="scientific">Lupinus angustifolius</name>
    <name type="common">Narrow-leaved blue lupine</name>
    <dbReference type="NCBI Taxonomy" id="3871"/>
    <lineage>
        <taxon>Eukaryota</taxon>
        <taxon>Viridiplantae</taxon>
        <taxon>Streptophyta</taxon>
        <taxon>Embryophyta</taxon>
        <taxon>Tracheophyta</taxon>
        <taxon>Spermatophyta</taxon>
        <taxon>Magnoliopsida</taxon>
        <taxon>eudicotyledons</taxon>
        <taxon>Gunneridae</taxon>
        <taxon>Pentapetalae</taxon>
        <taxon>rosids</taxon>
        <taxon>fabids</taxon>
        <taxon>Fabales</taxon>
        <taxon>Fabaceae</taxon>
        <taxon>Papilionoideae</taxon>
        <taxon>50 kb inversion clade</taxon>
        <taxon>genistoids sensu lato</taxon>
        <taxon>core genistoids</taxon>
        <taxon>Genisteae</taxon>
        <taxon>Lupinus</taxon>
    </lineage>
</organism>
<proteinExistence type="predicted"/>
<name>A0A4P1RVJ9_LUPAN</name>
<reference evidence="1 2" key="1">
    <citation type="journal article" date="2017" name="Plant Biotechnol. J.">
        <title>A comprehensive draft genome sequence for lupin (Lupinus angustifolius), an emerging health food: insights into plant-microbe interactions and legume evolution.</title>
        <authorList>
            <person name="Hane J.K."/>
            <person name="Ming Y."/>
            <person name="Kamphuis L.G."/>
            <person name="Nelson M.N."/>
            <person name="Garg G."/>
            <person name="Atkins C.A."/>
            <person name="Bayer P.E."/>
            <person name="Bravo A."/>
            <person name="Bringans S."/>
            <person name="Cannon S."/>
            <person name="Edwards D."/>
            <person name="Foley R."/>
            <person name="Gao L.L."/>
            <person name="Harrison M.J."/>
            <person name="Huang W."/>
            <person name="Hurgobin B."/>
            <person name="Li S."/>
            <person name="Liu C.W."/>
            <person name="McGrath A."/>
            <person name="Morahan G."/>
            <person name="Murray J."/>
            <person name="Weller J."/>
            <person name="Jian J."/>
            <person name="Singh K.B."/>
        </authorList>
    </citation>
    <scope>NUCLEOTIDE SEQUENCE [LARGE SCALE GENOMIC DNA]</scope>
    <source>
        <strain evidence="2">cv. Tanjil</strain>
        <tissue evidence="1">Whole plant</tissue>
    </source>
</reference>
<dbReference type="EMBL" id="CM007361">
    <property type="protein sequence ID" value="OIW19243.1"/>
    <property type="molecule type" value="Genomic_DNA"/>
</dbReference>
<dbReference type="AlphaFoldDB" id="A0A4P1RVJ9"/>
<evidence type="ECO:0000313" key="2">
    <source>
        <dbReference type="Proteomes" id="UP000188354"/>
    </source>
</evidence>
<dbReference type="Gramene" id="OIW19243">
    <property type="protein sequence ID" value="OIW19243"/>
    <property type="gene ID" value="TanjilG_20368"/>
</dbReference>
<gene>
    <name evidence="1" type="ORF">TanjilG_20368</name>
</gene>
<dbReference type="Proteomes" id="UP000188354">
    <property type="component" value="Chromosome LG01"/>
</dbReference>
<protein>
    <submittedName>
        <fullName evidence="1">Uncharacterized protein</fullName>
    </submittedName>
</protein>